<feature type="compositionally biased region" description="Low complexity" evidence="4">
    <location>
        <begin position="664"/>
        <end position="674"/>
    </location>
</feature>
<organism evidence="6">
    <name type="scientific">Cacopsylla melanoneura</name>
    <dbReference type="NCBI Taxonomy" id="428564"/>
    <lineage>
        <taxon>Eukaryota</taxon>
        <taxon>Metazoa</taxon>
        <taxon>Ecdysozoa</taxon>
        <taxon>Arthropoda</taxon>
        <taxon>Hexapoda</taxon>
        <taxon>Insecta</taxon>
        <taxon>Pterygota</taxon>
        <taxon>Neoptera</taxon>
        <taxon>Paraneoptera</taxon>
        <taxon>Hemiptera</taxon>
        <taxon>Sternorrhyncha</taxon>
        <taxon>Psylloidea</taxon>
        <taxon>Psyllidae</taxon>
        <taxon>Psyllinae</taxon>
        <taxon>Cacopsylla</taxon>
    </lineage>
</organism>
<keyword evidence="6" id="KW-0808">Transferase</keyword>
<name>A0A8D8XEB0_9HEMI</name>
<dbReference type="EMBL" id="HBUF01314848">
    <property type="protein sequence ID" value="CAG6693857.1"/>
    <property type="molecule type" value="Transcribed_RNA"/>
</dbReference>
<evidence type="ECO:0000256" key="3">
    <source>
        <dbReference type="SAM" id="Coils"/>
    </source>
</evidence>
<dbReference type="InterPro" id="IPR036028">
    <property type="entry name" value="SH3-like_dom_sf"/>
</dbReference>
<dbReference type="PANTHER" id="PTHR14167">
    <property type="entry name" value="SH3 DOMAIN-CONTAINING"/>
    <property type="match status" value="1"/>
</dbReference>
<dbReference type="CDD" id="cd11875">
    <property type="entry name" value="SH3_CD2AP-like_3"/>
    <property type="match status" value="1"/>
</dbReference>
<dbReference type="PRINTS" id="PR00499">
    <property type="entry name" value="P67PHOX"/>
</dbReference>
<feature type="region of interest" description="Disordered" evidence="4">
    <location>
        <begin position="578"/>
        <end position="674"/>
    </location>
</feature>
<dbReference type="GO" id="GO:0016301">
    <property type="term" value="F:kinase activity"/>
    <property type="evidence" value="ECO:0007669"/>
    <property type="project" value="UniProtKB-KW"/>
</dbReference>
<dbReference type="PANTHER" id="PTHR14167:SF92">
    <property type="entry name" value="CIN85 AND CD2AP RELATED, ISOFORM J"/>
    <property type="match status" value="1"/>
</dbReference>
<feature type="domain" description="SH3" evidence="5">
    <location>
        <begin position="76"/>
        <end position="135"/>
    </location>
</feature>
<feature type="region of interest" description="Disordered" evidence="4">
    <location>
        <begin position="287"/>
        <end position="419"/>
    </location>
</feature>
<accession>A0A8D8XEB0</accession>
<keyword evidence="1 2" id="KW-0728">SH3 domain</keyword>
<dbReference type="Pfam" id="PF07653">
    <property type="entry name" value="SH3_2"/>
    <property type="match status" value="1"/>
</dbReference>
<feature type="domain" description="SH3" evidence="5">
    <location>
        <begin position="3"/>
        <end position="64"/>
    </location>
</feature>
<dbReference type="Pfam" id="PF00018">
    <property type="entry name" value="SH3_1"/>
    <property type="match status" value="1"/>
</dbReference>
<feature type="coiled-coil region" evidence="3">
    <location>
        <begin position="706"/>
        <end position="740"/>
    </location>
</feature>
<keyword evidence="3" id="KW-0175">Coiled coil</keyword>
<dbReference type="PRINTS" id="PR00452">
    <property type="entry name" value="SH3DOMAIN"/>
</dbReference>
<feature type="compositionally biased region" description="Low complexity" evidence="4">
    <location>
        <begin position="386"/>
        <end position="405"/>
    </location>
</feature>
<feature type="compositionally biased region" description="Low complexity" evidence="4">
    <location>
        <begin position="462"/>
        <end position="477"/>
    </location>
</feature>
<evidence type="ECO:0000256" key="2">
    <source>
        <dbReference type="PROSITE-ProRule" id="PRU00192"/>
    </source>
</evidence>
<dbReference type="InterPro" id="IPR050384">
    <property type="entry name" value="Endophilin_SH3RF"/>
</dbReference>
<reference evidence="6" key="1">
    <citation type="submission" date="2021-05" db="EMBL/GenBank/DDBJ databases">
        <authorList>
            <person name="Alioto T."/>
            <person name="Alioto T."/>
            <person name="Gomez Garrido J."/>
        </authorList>
    </citation>
    <scope>NUCLEOTIDE SEQUENCE</scope>
</reference>
<evidence type="ECO:0000313" key="6">
    <source>
        <dbReference type="EMBL" id="CAG6693857.1"/>
    </source>
</evidence>
<dbReference type="GO" id="GO:0016477">
    <property type="term" value="P:cell migration"/>
    <property type="evidence" value="ECO:0007669"/>
    <property type="project" value="TreeGrafter"/>
</dbReference>
<dbReference type="GO" id="GO:0007015">
    <property type="term" value="P:actin filament organization"/>
    <property type="evidence" value="ECO:0007669"/>
    <property type="project" value="TreeGrafter"/>
</dbReference>
<feature type="region of interest" description="Disordered" evidence="4">
    <location>
        <begin position="452"/>
        <end position="539"/>
    </location>
</feature>
<sequence length="751" mass="80960">MDSSVIEASVEFDYTAQEPDELTLRKGDLITGIRVQSGGWWEGLLVRENRRGMFPDNFVRVLGDAAQDTTVVMRKKPGRKCRVLFSYAPANADELELHVDDVIDVLNEVEEGWWRGRLRNRTGVFPSNFVEEMPAGEAGAVAESRGIRKESNNNSTTVNVNVSVKTETPAATIVDVVSMPPEVPSSPVPTLDEEVEESAEVKEEDNVVEVVNSNTSTTIPCLPPKPVKERCKVLYPYEAQNEDELNLKEEDIVVLISKDAPDKGWWKGELNGRVGLFPDNFVAVLPSTEESSIKSEKPSPAKSTTNRIRDSITKPSETTAALRKSLDLTAARKEDDTKSSPPPHLKQKPPPPVKKPQRSPTLPPTSPNLSKHSMKFSLPFPPPPSSSVDSPVSETNNNNTTSNKTQISIPSNPAVGTVDATNDSLDGSCISRSGSYSVTSVNCNVNNSTSHSAIVNNHHPSNVDSNSSVIRRSSTSGVVGGGSSDNERRTSGGAQSSDSEFEGMERPTTGAKLTHLTANRARAPRRRPPSAVITKEESQEVASMMNGVAEAHIVEKIVNKISPTPSVPWVEELKMNQAKKNSQAQGKTRVTIGPFNATSTSSTNVADPSPSPAAPTPSSVKSSVGVVFRSQRPASMFTPDVNPPPPSLTRNNSTAACNKPPLPSSSGVSPVPAGGLVTPVTTPLTTGDSTTVTISSKQWTELLDKVNKLESIVESQSVLIQELNRKVKSGQDKQMSMQNEMEKLMDLVTQV</sequence>
<dbReference type="CDD" id="cd11874">
    <property type="entry name" value="SH3_CD2AP-like_2"/>
    <property type="match status" value="1"/>
</dbReference>
<protein>
    <submittedName>
        <fullName evidence="6">SH3 domain-containing kinase-binding protein 1</fullName>
    </submittedName>
</protein>
<feature type="compositionally biased region" description="Basic and acidic residues" evidence="4">
    <location>
        <begin position="324"/>
        <end position="338"/>
    </location>
</feature>
<keyword evidence="6" id="KW-0418">Kinase</keyword>
<dbReference type="FunFam" id="2.30.30.40:FF:000072">
    <property type="entry name" value="Unconventional Myosin IB"/>
    <property type="match status" value="1"/>
</dbReference>
<evidence type="ECO:0000259" key="5">
    <source>
        <dbReference type="PROSITE" id="PS50002"/>
    </source>
</evidence>
<dbReference type="SUPFAM" id="SSF50044">
    <property type="entry name" value="SH3-domain"/>
    <property type="match status" value="3"/>
</dbReference>
<feature type="compositionally biased region" description="Polar residues" evidence="4">
    <location>
        <begin position="578"/>
        <end position="588"/>
    </location>
</feature>
<dbReference type="AlphaFoldDB" id="A0A8D8XEB0"/>
<feature type="domain" description="SH3" evidence="5">
    <location>
        <begin position="226"/>
        <end position="287"/>
    </location>
</feature>
<evidence type="ECO:0000256" key="4">
    <source>
        <dbReference type="SAM" id="MobiDB-lite"/>
    </source>
</evidence>
<dbReference type="InterPro" id="IPR001452">
    <property type="entry name" value="SH3_domain"/>
</dbReference>
<dbReference type="SMART" id="SM00326">
    <property type="entry name" value="SH3"/>
    <property type="match status" value="3"/>
</dbReference>
<dbReference type="Pfam" id="PF14604">
    <property type="entry name" value="SH3_9"/>
    <property type="match status" value="1"/>
</dbReference>
<dbReference type="PROSITE" id="PS50002">
    <property type="entry name" value="SH3"/>
    <property type="match status" value="3"/>
</dbReference>
<dbReference type="GO" id="GO:0016192">
    <property type="term" value="P:vesicle-mediated transport"/>
    <property type="evidence" value="ECO:0007669"/>
    <property type="project" value="UniProtKB-ARBA"/>
</dbReference>
<evidence type="ECO:0000256" key="1">
    <source>
        <dbReference type="ARBA" id="ARBA00022443"/>
    </source>
</evidence>
<feature type="compositionally biased region" description="Pro residues" evidence="4">
    <location>
        <begin position="340"/>
        <end position="354"/>
    </location>
</feature>
<dbReference type="CDD" id="cd11873">
    <property type="entry name" value="SH3_CD2AP-like_1"/>
    <property type="match status" value="1"/>
</dbReference>
<dbReference type="Gene3D" id="2.30.30.40">
    <property type="entry name" value="SH3 Domains"/>
    <property type="match status" value="3"/>
</dbReference>
<proteinExistence type="predicted"/>